<organism evidence="7 8">
    <name type="scientific">Sphingobium nicotianae</name>
    <dbReference type="NCBI Taxonomy" id="2782607"/>
    <lineage>
        <taxon>Bacteria</taxon>
        <taxon>Pseudomonadati</taxon>
        <taxon>Pseudomonadota</taxon>
        <taxon>Alphaproteobacteria</taxon>
        <taxon>Sphingomonadales</taxon>
        <taxon>Sphingomonadaceae</taxon>
        <taxon>Sphingobium</taxon>
    </lineage>
</organism>
<comment type="subcellular location">
    <subcellularLocation>
        <location evidence="1">Membrane</location>
        <topology evidence="1">Multi-pass membrane protein</topology>
    </subcellularLocation>
</comment>
<proteinExistence type="predicted"/>
<dbReference type="InterPro" id="IPR020846">
    <property type="entry name" value="MFS_dom"/>
</dbReference>
<feature type="transmembrane region" description="Helical" evidence="5">
    <location>
        <begin position="255"/>
        <end position="277"/>
    </location>
</feature>
<dbReference type="GO" id="GO:0046943">
    <property type="term" value="F:carboxylic acid transmembrane transporter activity"/>
    <property type="evidence" value="ECO:0007669"/>
    <property type="project" value="TreeGrafter"/>
</dbReference>
<accession>A0A9X1ISG3</accession>
<evidence type="ECO:0000313" key="8">
    <source>
        <dbReference type="Proteomes" id="UP001138757"/>
    </source>
</evidence>
<dbReference type="Pfam" id="PF07690">
    <property type="entry name" value="MFS_1"/>
    <property type="match status" value="1"/>
</dbReference>
<feature type="transmembrane region" description="Helical" evidence="5">
    <location>
        <begin position="221"/>
        <end position="243"/>
    </location>
</feature>
<evidence type="ECO:0000256" key="1">
    <source>
        <dbReference type="ARBA" id="ARBA00004141"/>
    </source>
</evidence>
<reference evidence="7" key="1">
    <citation type="submission" date="2021-05" db="EMBL/GenBank/DDBJ databases">
        <title>Genome of Sphingobium sp. strain.</title>
        <authorList>
            <person name="Fan R."/>
        </authorList>
    </citation>
    <scope>NUCLEOTIDE SEQUENCE</scope>
    <source>
        <strain evidence="7">H33</strain>
    </source>
</reference>
<dbReference type="Gene3D" id="1.20.1250.20">
    <property type="entry name" value="MFS general substrate transporter like domains"/>
    <property type="match status" value="2"/>
</dbReference>
<dbReference type="SUPFAM" id="SSF103473">
    <property type="entry name" value="MFS general substrate transporter"/>
    <property type="match status" value="1"/>
</dbReference>
<protein>
    <submittedName>
        <fullName evidence="7">MFS transporter</fullName>
    </submittedName>
</protein>
<dbReference type="PANTHER" id="PTHR23508:SF10">
    <property type="entry name" value="CARBOXYLIC ACID TRANSPORTER PROTEIN HOMOLOG"/>
    <property type="match status" value="1"/>
</dbReference>
<name>A0A9X1ISG3_9SPHN</name>
<evidence type="ECO:0000256" key="5">
    <source>
        <dbReference type="SAM" id="Phobius"/>
    </source>
</evidence>
<feature type="transmembrane region" description="Helical" evidence="5">
    <location>
        <begin position="376"/>
        <end position="394"/>
    </location>
</feature>
<evidence type="ECO:0000259" key="6">
    <source>
        <dbReference type="PROSITE" id="PS50850"/>
    </source>
</evidence>
<feature type="transmembrane region" description="Helical" evidence="5">
    <location>
        <begin position="83"/>
        <end position="102"/>
    </location>
</feature>
<feature type="transmembrane region" description="Helical" evidence="5">
    <location>
        <begin position="344"/>
        <end position="370"/>
    </location>
</feature>
<gene>
    <name evidence="7" type="ORF">KK488_15085</name>
</gene>
<keyword evidence="3 5" id="KW-1133">Transmembrane helix</keyword>
<dbReference type="PROSITE" id="PS50850">
    <property type="entry name" value="MFS"/>
    <property type="match status" value="1"/>
</dbReference>
<comment type="caution">
    <text evidence="7">The sequence shown here is derived from an EMBL/GenBank/DDBJ whole genome shotgun (WGS) entry which is preliminary data.</text>
</comment>
<keyword evidence="4 5" id="KW-0472">Membrane</keyword>
<feature type="transmembrane region" description="Helical" evidence="5">
    <location>
        <begin position="108"/>
        <end position="129"/>
    </location>
</feature>
<sequence length="406" mass="41173">MATEREAGGKPRQPLPGLLLVVLALMVEGFDLQTANLAGPSIMTDFGITRAQLGPLLSASLFGILVGATLLAPLGDRFGRKRVVVIASAAYGLLSLTAAAAWSLEQLAILRFLIGIGLGVVMPNGLAMAGAMYEGHRHASATAFAGIGITLGGVVAGVTAAHVLPHYHWQGLFVVGGVLPLIIAAIVAVALQDVSPTSGAKATPRGTLAVILAPSIRLTTLVVWTMFVFIALCIHLLASWIPLLMKGSGLSAADAALVTSGFHAGGVLGGIVASLVLRRAGWRAVAVFAAGAALTMLTLALAPASGIAMILLIACAGFFVTGIQNGVNGTAIDLYPASSRAGGLGWALGVARIGAIMGPMVGSFAALAGLDNGQHFFLIPAAALLLVLLLAIVVERRIGGSRDRTA</sequence>
<evidence type="ECO:0000313" key="7">
    <source>
        <dbReference type="EMBL" id="MBT2188279.1"/>
    </source>
</evidence>
<dbReference type="PANTHER" id="PTHR23508">
    <property type="entry name" value="CARBOXYLIC ACID TRANSPORTER PROTEIN HOMOLOG"/>
    <property type="match status" value="1"/>
</dbReference>
<dbReference type="EMBL" id="JAHGAW010000010">
    <property type="protein sequence ID" value="MBT2188279.1"/>
    <property type="molecule type" value="Genomic_DNA"/>
</dbReference>
<dbReference type="InterPro" id="IPR011701">
    <property type="entry name" value="MFS"/>
</dbReference>
<feature type="transmembrane region" description="Helical" evidence="5">
    <location>
        <begin position="141"/>
        <end position="163"/>
    </location>
</feature>
<dbReference type="Proteomes" id="UP001138757">
    <property type="component" value="Unassembled WGS sequence"/>
</dbReference>
<dbReference type="GO" id="GO:0005886">
    <property type="term" value="C:plasma membrane"/>
    <property type="evidence" value="ECO:0007669"/>
    <property type="project" value="TreeGrafter"/>
</dbReference>
<feature type="transmembrane region" description="Helical" evidence="5">
    <location>
        <begin position="307"/>
        <end position="323"/>
    </location>
</feature>
<feature type="transmembrane region" description="Helical" evidence="5">
    <location>
        <begin position="53"/>
        <end position="71"/>
    </location>
</feature>
<evidence type="ECO:0000256" key="3">
    <source>
        <dbReference type="ARBA" id="ARBA00022989"/>
    </source>
</evidence>
<keyword evidence="2 5" id="KW-0812">Transmembrane</keyword>
<dbReference type="InterPro" id="IPR036259">
    <property type="entry name" value="MFS_trans_sf"/>
</dbReference>
<feature type="domain" description="Major facilitator superfamily (MFS) profile" evidence="6">
    <location>
        <begin position="17"/>
        <end position="399"/>
    </location>
</feature>
<dbReference type="AlphaFoldDB" id="A0A9X1ISG3"/>
<evidence type="ECO:0000256" key="4">
    <source>
        <dbReference type="ARBA" id="ARBA00023136"/>
    </source>
</evidence>
<keyword evidence="8" id="KW-1185">Reference proteome</keyword>
<evidence type="ECO:0000256" key="2">
    <source>
        <dbReference type="ARBA" id="ARBA00022692"/>
    </source>
</evidence>
<feature type="transmembrane region" description="Helical" evidence="5">
    <location>
        <begin position="284"/>
        <end position="301"/>
    </location>
</feature>
<feature type="transmembrane region" description="Helical" evidence="5">
    <location>
        <begin position="169"/>
        <end position="191"/>
    </location>
</feature>